<keyword evidence="1" id="KW-0472">Membrane</keyword>
<gene>
    <name evidence="2" type="ORF">FHS79_003733</name>
</gene>
<keyword evidence="1" id="KW-1133">Transmembrane helix</keyword>
<proteinExistence type="predicted"/>
<accession>A0A841LAR8</accession>
<evidence type="ECO:0000256" key="1">
    <source>
        <dbReference type="SAM" id="Phobius"/>
    </source>
</evidence>
<keyword evidence="1" id="KW-0812">Transmembrane</keyword>
<evidence type="ECO:0000313" key="2">
    <source>
        <dbReference type="EMBL" id="MBB6229530.1"/>
    </source>
</evidence>
<dbReference type="AlphaFoldDB" id="A0A841LAR8"/>
<protein>
    <submittedName>
        <fullName evidence="2">Uncharacterized protein</fullName>
    </submittedName>
</protein>
<name>A0A841LAR8_9SPHN</name>
<organism evidence="2 3">
    <name type="scientific">Polymorphobacter multimanifer</name>
    <dbReference type="NCBI Taxonomy" id="1070431"/>
    <lineage>
        <taxon>Bacteria</taxon>
        <taxon>Pseudomonadati</taxon>
        <taxon>Pseudomonadota</taxon>
        <taxon>Alphaproteobacteria</taxon>
        <taxon>Sphingomonadales</taxon>
        <taxon>Sphingosinicellaceae</taxon>
        <taxon>Polymorphobacter</taxon>
    </lineage>
</organism>
<dbReference type="Proteomes" id="UP000538147">
    <property type="component" value="Unassembled WGS sequence"/>
</dbReference>
<keyword evidence="3" id="KW-1185">Reference proteome</keyword>
<sequence>MTGGTIFAGPHGFYDRTPGLAMIGPYSMHFIRDVGLAFVAGGATLAIGAWLRNRSLALAGTAWPVLHALFHIQIWAHRGLAFDAIAGLCTAVTNQAIGSSAACR</sequence>
<dbReference type="EMBL" id="JACIIV010000062">
    <property type="protein sequence ID" value="MBB6229530.1"/>
    <property type="molecule type" value="Genomic_DNA"/>
</dbReference>
<reference evidence="2 3" key="1">
    <citation type="submission" date="2020-08" db="EMBL/GenBank/DDBJ databases">
        <title>Genomic Encyclopedia of Type Strains, Phase IV (KMG-IV): sequencing the most valuable type-strain genomes for metagenomic binning, comparative biology and taxonomic classification.</title>
        <authorList>
            <person name="Goeker M."/>
        </authorList>
    </citation>
    <scope>NUCLEOTIDE SEQUENCE [LARGE SCALE GENOMIC DNA]</scope>
    <source>
        <strain evidence="2 3">DSM 102189</strain>
    </source>
</reference>
<evidence type="ECO:0000313" key="3">
    <source>
        <dbReference type="Proteomes" id="UP000538147"/>
    </source>
</evidence>
<comment type="caution">
    <text evidence="2">The sequence shown here is derived from an EMBL/GenBank/DDBJ whole genome shotgun (WGS) entry which is preliminary data.</text>
</comment>
<feature type="transmembrane region" description="Helical" evidence="1">
    <location>
        <begin position="30"/>
        <end position="51"/>
    </location>
</feature>